<dbReference type="GO" id="GO:0003700">
    <property type="term" value="F:DNA-binding transcription factor activity"/>
    <property type="evidence" value="ECO:0007669"/>
    <property type="project" value="InterPro"/>
</dbReference>
<dbReference type="GO" id="GO:0043565">
    <property type="term" value="F:sequence-specific DNA binding"/>
    <property type="evidence" value="ECO:0007669"/>
    <property type="project" value="TreeGrafter"/>
</dbReference>
<dbReference type="EMBL" id="BNBA01000021">
    <property type="protein sequence ID" value="GHH56305.1"/>
    <property type="molecule type" value="Genomic_DNA"/>
</dbReference>
<keyword evidence="7" id="KW-1185">Reference proteome</keyword>
<dbReference type="FunFam" id="1.10.10.10:FF:000038">
    <property type="entry name" value="Glycine cleavage system transcriptional activator"/>
    <property type="match status" value="1"/>
</dbReference>
<reference evidence="6" key="1">
    <citation type="journal article" date="2014" name="Int. J. Syst. Evol. Microbiol.">
        <title>Complete genome sequence of Corynebacterium casei LMG S-19264T (=DSM 44701T), isolated from a smear-ripened cheese.</title>
        <authorList>
            <consortium name="US DOE Joint Genome Institute (JGI-PGF)"/>
            <person name="Walter F."/>
            <person name="Albersmeier A."/>
            <person name="Kalinowski J."/>
            <person name="Ruckert C."/>
        </authorList>
    </citation>
    <scope>NUCLEOTIDE SEQUENCE</scope>
    <source>
        <strain evidence="6">JCM 13306</strain>
    </source>
</reference>
<name>A0A919F9V1_9XANT</name>
<dbReference type="InterPro" id="IPR036390">
    <property type="entry name" value="WH_DNA-bd_sf"/>
</dbReference>
<dbReference type="PANTHER" id="PTHR30537">
    <property type="entry name" value="HTH-TYPE TRANSCRIPTIONAL REGULATOR"/>
    <property type="match status" value="1"/>
</dbReference>
<sequence length="294" mass="32101">MFASLPLSGLRAFEAAARWLSFKRAAAELSVTPTAVSHQIRNLERTLGFALFERRPRGLALTAKGAQLFEGVHGALQEVAWTLERLRPEPDAGTVTLTTTHSFAALWLVPRLGRFYEAHPRYQVLLETGPEVLDLQRNAGVDLAIRYGGGPYPGLRELAVLAERFGVYGAPAQVAGATLQVPRRITVRWRDSRLYEEAWQRWCAAAGEAWPEEEPRVYDEESYALQAAMAGQGLVMASSLMVAEAVANGLLCAYRPEIAVPGGSYAVLCVPGRERRPAVAAFLEWMAGQVAAPA</sequence>
<dbReference type="InterPro" id="IPR036388">
    <property type="entry name" value="WH-like_DNA-bd_sf"/>
</dbReference>
<dbReference type="Gene3D" id="3.40.190.10">
    <property type="entry name" value="Periplasmic binding protein-like II"/>
    <property type="match status" value="2"/>
</dbReference>
<organism evidence="6 7">
    <name type="scientific">Xanthomonas boreopolis</name>
    <dbReference type="NCBI Taxonomy" id="86183"/>
    <lineage>
        <taxon>Bacteria</taxon>
        <taxon>Pseudomonadati</taxon>
        <taxon>Pseudomonadota</taxon>
        <taxon>Gammaproteobacteria</taxon>
        <taxon>Lysobacterales</taxon>
        <taxon>Lysobacteraceae</taxon>
        <taxon>Xanthomonas</taxon>
    </lineage>
</organism>
<evidence type="ECO:0000313" key="7">
    <source>
        <dbReference type="Proteomes" id="UP000623958"/>
    </source>
</evidence>
<dbReference type="InterPro" id="IPR058163">
    <property type="entry name" value="LysR-type_TF_proteobact-type"/>
</dbReference>
<dbReference type="GO" id="GO:0006351">
    <property type="term" value="P:DNA-templated transcription"/>
    <property type="evidence" value="ECO:0007669"/>
    <property type="project" value="TreeGrafter"/>
</dbReference>
<dbReference type="PROSITE" id="PS50931">
    <property type="entry name" value="HTH_LYSR"/>
    <property type="match status" value="1"/>
</dbReference>
<gene>
    <name evidence="6" type="ORF">GCM10009090_25930</name>
</gene>
<dbReference type="PANTHER" id="PTHR30537:SF26">
    <property type="entry name" value="GLYCINE CLEAVAGE SYSTEM TRANSCRIPTIONAL ACTIVATOR"/>
    <property type="match status" value="1"/>
</dbReference>
<evidence type="ECO:0000259" key="5">
    <source>
        <dbReference type="PROSITE" id="PS50931"/>
    </source>
</evidence>
<dbReference type="Pfam" id="PF03466">
    <property type="entry name" value="LysR_substrate"/>
    <property type="match status" value="1"/>
</dbReference>
<evidence type="ECO:0000256" key="3">
    <source>
        <dbReference type="ARBA" id="ARBA00023125"/>
    </source>
</evidence>
<protein>
    <submittedName>
        <fullName evidence="6">Transcriptional regulator</fullName>
    </submittedName>
</protein>
<accession>A0A919F9V1</accession>
<dbReference type="SUPFAM" id="SSF53850">
    <property type="entry name" value="Periplasmic binding protein-like II"/>
    <property type="match status" value="1"/>
</dbReference>
<comment type="similarity">
    <text evidence="1">Belongs to the LysR transcriptional regulatory family.</text>
</comment>
<dbReference type="CDD" id="cd08432">
    <property type="entry name" value="PBP2_GcdR_TrpI_HvrB_AmpR_like"/>
    <property type="match status" value="1"/>
</dbReference>
<dbReference type="PRINTS" id="PR00039">
    <property type="entry name" value="HTHLYSR"/>
</dbReference>
<reference evidence="6" key="2">
    <citation type="submission" date="2020-09" db="EMBL/GenBank/DDBJ databases">
        <authorList>
            <person name="Sun Q."/>
            <person name="Ohkuma M."/>
        </authorList>
    </citation>
    <scope>NUCLEOTIDE SEQUENCE</scope>
    <source>
        <strain evidence="6">JCM 13306</strain>
    </source>
</reference>
<evidence type="ECO:0000256" key="1">
    <source>
        <dbReference type="ARBA" id="ARBA00009437"/>
    </source>
</evidence>
<dbReference type="Proteomes" id="UP000623958">
    <property type="component" value="Unassembled WGS sequence"/>
</dbReference>
<keyword evidence="2" id="KW-0805">Transcription regulation</keyword>
<evidence type="ECO:0000313" key="6">
    <source>
        <dbReference type="EMBL" id="GHH56305.1"/>
    </source>
</evidence>
<evidence type="ECO:0000256" key="2">
    <source>
        <dbReference type="ARBA" id="ARBA00023015"/>
    </source>
</evidence>
<dbReference type="InterPro" id="IPR000847">
    <property type="entry name" value="LysR_HTH_N"/>
</dbReference>
<proteinExistence type="inferred from homology"/>
<dbReference type="SUPFAM" id="SSF46785">
    <property type="entry name" value="Winged helix' DNA-binding domain"/>
    <property type="match status" value="1"/>
</dbReference>
<dbReference type="Gene3D" id="1.10.10.10">
    <property type="entry name" value="Winged helix-like DNA-binding domain superfamily/Winged helix DNA-binding domain"/>
    <property type="match status" value="1"/>
</dbReference>
<evidence type="ECO:0000256" key="4">
    <source>
        <dbReference type="ARBA" id="ARBA00023163"/>
    </source>
</evidence>
<comment type="caution">
    <text evidence="6">The sequence shown here is derived from an EMBL/GenBank/DDBJ whole genome shotgun (WGS) entry which is preliminary data.</text>
</comment>
<dbReference type="Pfam" id="PF00126">
    <property type="entry name" value="HTH_1"/>
    <property type="match status" value="1"/>
</dbReference>
<dbReference type="AlphaFoldDB" id="A0A919F9V1"/>
<keyword evidence="4" id="KW-0804">Transcription</keyword>
<keyword evidence="3" id="KW-0238">DNA-binding</keyword>
<feature type="domain" description="HTH lysR-type" evidence="5">
    <location>
        <begin position="5"/>
        <end position="62"/>
    </location>
</feature>
<dbReference type="InterPro" id="IPR005119">
    <property type="entry name" value="LysR_subst-bd"/>
</dbReference>